<dbReference type="STRING" id="1051891.A0A0C3QJW4"/>
<reference evidence="1 2" key="1">
    <citation type="submission" date="2014-04" db="EMBL/GenBank/DDBJ databases">
        <authorList>
            <consortium name="DOE Joint Genome Institute"/>
            <person name="Kuo A."/>
            <person name="Girlanda M."/>
            <person name="Perotto S."/>
            <person name="Kohler A."/>
            <person name="Nagy L.G."/>
            <person name="Floudas D."/>
            <person name="Copeland A."/>
            <person name="Barry K.W."/>
            <person name="Cichocki N."/>
            <person name="Veneault-Fourrey C."/>
            <person name="LaButti K."/>
            <person name="Lindquist E.A."/>
            <person name="Lipzen A."/>
            <person name="Lundell T."/>
            <person name="Morin E."/>
            <person name="Murat C."/>
            <person name="Sun H."/>
            <person name="Tunlid A."/>
            <person name="Henrissat B."/>
            <person name="Grigoriev I.V."/>
            <person name="Hibbett D.S."/>
            <person name="Martin F."/>
            <person name="Nordberg H.P."/>
            <person name="Cantor M.N."/>
            <person name="Hua S.X."/>
        </authorList>
    </citation>
    <scope>NUCLEOTIDE SEQUENCE [LARGE SCALE GENOMIC DNA]</scope>
    <source>
        <strain evidence="1 2">MUT 4182</strain>
    </source>
</reference>
<dbReference type="Gene3D" id="1.20.1280.50">
    <property type="match status" value="1"/>
</dbReference>
<dbReference type="AlphaFoldDB" id="A0A0C3QJW4"/>
<dbReference type="SUPFAM" id="SSF52047">
    <property type="entry name" value="RNI-like"/>
    <property type="match status" value="1"/>
</dbReference>
<dbReference type="OrthoDB" id="2884925at2759"/>
<proteinExistence type="predicted"/>
<reference evidence="2" key="2">
    <citation type="submission" date="2015-01" db="EMBL/GenBank/DDBJ databases">
        <title>Evolutionary Origins and Diversification of the Mycorrhizal Mutualists.</title>
        <authorList>
            <consortium name="DOE Joint Genome Institute"/>
            <consortium name="Mycorrhizal Genomics Consortium"/>
            <person name="Kohler A."/>
            <person name="Kuo A."/>
            <person name="Nagy L.G."/>
            <person name="Floudas D."/>
            <person name="Copeland A."/>
            <person name="Barry K.W."/>
            <person name="Cichocki N."/>
            <person name="Veneault-Fourrey C."/>
            <person name="LaButti K."/>
            <person name="Lindquist E.A."/>
            <person name="Lipzen A."/>
            <person name="Lundell T."/>
            <person name="Morin E."/>
            <person name="Murat C."/>
            <person name="Riley R."/>
            <person name="Ohm R."/>
            <person name="Sun H."/>
            <person name="Tunlid A."/>
            <person name="Henrissat B."/>
            <person name="Grigoriev I.V."/>
            <person name="Hibbett D.S."/>
            <person name="Martin F."/>
        </authorList>
    </citation>
    <scope>NUCLEOTIDE SEQUENCE [LARGE SCALE GENOMIC DNA]</scope>
    <source>
        <strain evidence="2">MUT 4182</strain>
    </source>
</reference>
<name>A0A0C3QJW4_9AGAM</name>
<organism evidence="1 2">
    <name type="scientific">Tulasnella calospora MUT 4182</name>
    <dbReference type="NCBI Taxonomy" id="1051891"/>
    <lineage>
        <taxon>Eukaryota</taxon>
        <taxon>Fungi</taxon>
        <taxon>Dikarya</taxon>
        <taxon>Basidiomycota</taxon>
        <taxon>Agaricomycotina</taxon>
        <taxon>Agaricomycetes</taxon>
        <taxon>Cantharellales</taxon>
        <taxon>Tulasnellaceae</taxon>
        <taxon>Tulasnella</taxon>
    </lineage>
</organism>
<dbReference type="PANTHER" id="PTHR38926">
    <property type="entry name" value="F-BOX DOMAIN CONTAINING PROTEIN, EXPRESSED"/>
    <property type="match status" value="1"/>
</dbReference>
<gene>
    <name evidence="1" type="ORF">M407DRAFT_24146</name>
</gene>
<dbReference type="InterPro" id="IPR032675">
    <property type="entry name" value="LRR_dom_sf"/>
</dbReference>
<protein>
    <submittedName>
        <fullName evidence="1">Uncharacterized protein</fullName>
    </submittedName>
</protein>
<accession>A0A0C3QJW4</accession>
<dbReference type="EMBL" id="KN823022">
    <property type="protein sequence ID" value="KIO26559.1"/>
    <property type="molecule type" value="Genomic_DNA"/>
</dbReference>
<dbReference type="Gene3D" id="3.80.10.10">
    <property type="entry name" value="Ribonuclease Inhibitor"/>
    <property type="match status" value="1"/>
</dbReference>
<dbReference type="SUPFAM" id="SSF81383">
    <property type="entry name" value="F-box domain"/>
    <property type="match status" value="1"/>
</dbReference>
<dbReference type="Proteomes" id="UP000054248">
    <property type="component" value="Unassembled WGS sequence"/>
</dbReference>
<dbReference type="HOGENOM" id="CLU_473427_0_0_1"/>
<keyword evidence="2" id="KW-1185">Reference proteome</keyword>
<dbReference type="PANTHER" id="PTHR38926:SF5">
    <property type="entry name" value="F-BOX AND LEUCINE-RICH REPEAT PROTEIN 6"/>
    <property type="match status" value="1"/>
</dbReference>
<dbReference type="InterPro" id="IPR036047">
    <property type="entry name" value="F-box-like_dom_sf"/>
</dbReference>
<evidence type="ECO:0000313" key="2">
    <source>
        <dbReference type="Proteomes" id="UP000054248"/>
    </source>
</evidence>
<evidence type="ECO:0000313" key="1">
    <source>
        <dbReference type="EMBL" id="KIO26559.1"/>
    </source>
</evidence>
<sequence length="576" mass="65162">MAERRQAKREVGDLLPRLRIGLGGMGQPLTDEPREQFTTEEFDQAFGVVDDAVQRFGRMHRIEQPTLRQFRNTQRSAVYRIPLETLCFIFVYATGVGDKPHEEKDALGRSHIRRAMAISHVCSRWYNVAVSFPSLWTVLDADVPRRLTEMALERSCKLPLVLLALNGLYSQTNGTQESLKYLSQHIHRWQSARIAISEDRLGHVTQFPAPLLRYLQITPPVDYGASDISNVDQIISAQQFFQGQTPSLEKLDMAYWIQWDTPNLPSLRELRIGFWGIESPTVSGIVEMLAGCPRLEKLELDICLIAAEHPGPDTSTQAELPHLRQLTIIGSQPEHAAAILDHLQCPQLEHANIDFYRLFLDPEQISPMTSHLLQAIKPKFQNMLQGTNQIRLVLGKSGVGFRIERSPSLRPLSINLFKFDWRPVLEWALQEFPEISERCIAVLIYPSTKSQLTPATSSYGAVKDLIASLKSLEGVVASSGPEVCEIFRAFLCPGDSQSESSHHRIQGMLLDGCLCPWKEDIVRTLEETRSRQEKHLKRTEIIISANVDEDCEGCPATRDLLRPFVDDICFFSLSDL</sequence>